<sequence length="104" mass="11638">MARRHKVVDVALPRADAHVSNATTDAHDIDRRIGVDDLRRPDERRRERQRLNGVVGTVRLQPSDYPHPAGGRDPMGDISGKLARLGSDVLRKVFVENAAWLLPD</sequence>
<accession>A0A6J7RIV2</accession>
<name>A0A6J7RIV2_9ZZZZ</name>
<evidence type="ECO:0000313" key="1">
    <source>
        <dbReference type="EMBL" id="CAB5028783.1"/>
    </source>
</evidence>
<reference evidence="1" key="1">
    <citation type="submission" date="2020-05" db="EMBL/GenBank/DDBJ databases">
        <authorList>
            <person name="Chiriac C."/>
            <person name="Salcher M."/>
            <person name="Ghai R."/>
            <person name="Kavagutti S V."/>
        </authorList>
    </citation>
    <scope>NUCLEOTIDE SEQUENCE</scope>
</reference>
<organism evidence="1">
    <name type="scientific">freshwater metagenome</name>
    <dbReference type="NCBI Taxonomy" id="449393"/>
    <lineage>
        <taxon>unclassified sequences</taxon>
        <taxon>metagenomes</taxon>
        <taxon>ecological metagenomes</taxon>
    </lineage>
</organism>
<proteinExistence type="predicted"/>
<gene>
    <name evidence="1" type="ORF">UFOPK3967_03265</name>
</gene>
<protein>
    <submittedName>
        <fullName evidence="1">Unannotated protein</fullName>
    </submittedName>
</protein>
<dbReference type="EMBL" id="CAFBOS010000357">
    <property type="protein sequence ID" value="CAB5028783.1"/>
    <property type="molecule type" value="Genomic_DNA"/>
</dbReference>
<dbReference type="AlphaFoldDB" id="A0A6J7RIV2"/>